<protein>
    <submittedName>
        <fullName evidence="2">Glycosyltransferase</fullName>
    </submittedName>
</protein>
<dbReference type="InterPro" id="IPR029044">
    <property type="entry name" value="Nucleotide-diphossugar_trans"/>
</dbReference>
<accession>A0ABS2DUN8</accession>
<evidence type="ECO:0000313" key="3">
    <source>
        <dbReference type="Proteomes" id="UP000715095"/>
    </source>
</evidence>
<dbReference type="CDD" id="cd00761">
    <property type="entry name" value="Glyco_tranf_GTA_type"/>
    <property type="match status" value="1"/>
</dbReference>
<dbReference type="Pfam" id="PF00535">
    <property type="entry name" value="Glycos_transf_2"/>
    <property type="match status" value="1"/>
</dbReference>
<reference evidence="2 3" key="1">
    <citation type="journal article" date="2021" name="Sci. Rep.">
        <title>The distribution of antibiotic resistance genes in chicken gut microbiota commensals.</title>
        <authorList>
            <person name="Juricova H."/>
            <person name="Matiasovicova J."/>
            <person name="Kubasova T."/>
            <person name="Cejkova D."/>
            <person name="Rychlik I."/>
        </authorList>
    </citation>
    <scope>NUCLEOTIDE SEQUENCE [LARGE SCALE GENOMIC DNA]</scope>
    <source>
        <strain evidence="2 3">An829</strain>
    </source>
</reference>
<dbReference type="InterPro" id="IPR001173">
    <property type="entry name" value="Glyco_trans_2-like"/>
</dbReference>
<evidence type="ECO:0000259" key="1">
    <source>
        <dbReference type="Pfam" id="PF00535"/>
    </source>
</evidence>
<dbReference type="Gene3D" id="3.90.550.10">
    <property type="entry name" value="Spore Coat Polysaccharide Biosynthesis Protein SpsA, Chain A"/>
    <property type="match status" value="1"/>
</dbReference>
<dbReference type="Proteomes" id="UP000715095">
    <property type="component" value="Unassembled WGS sequence"/>
</dbReference>
<sequence length="238" mass="27137">MLSVIIPAFNCEKTIAACVNSLLSRKTLNKEIEIIIVDDGSTDNTRTVAEDLKKQHKHVKVLAQENKGAGAARNLGIEHAEGEYLWFIDGDDVVNENSINVISYELSRYKPQILVFNYKLFDESKNSYIANSNRDTNIYKSIPTGKTFDINQFPELLEAISYPWNKVYETSFVKEKKLAFSETIVNNDIFFNVASLSCAKRIVKIDDALYTHFVNKVDGQLTQIFDKRRLNPVSYTHL</sequence>
<name>A0ABS2DUN8_9BURK</name>
<organism evidence="2 3">
    <name type="scientific">Sutterella massiliensis</name>
    <dbReference type="NCBI Taxonomy" id="1816689"/>
    <lineage>
        <taxon>Bacteria</taxon>
        <taxon>Pseudomonadati</taxon>
        <taxon>Pseudomonadota</taxon>
        <taxon>Betaproteobacteria</taxon>
        <taxon>Burkholderiales</taxon>
        <taxon>Sutterellaceae</taxon>
        <taxon>Sutterella</taxon>
    </lineage>
</organism>
<gene>
    <name evidence="2" type="ORF">H6A60_10940</name>
</gene>
<evidence type="ECO:0000313" key="2">
    <source>
        <dbReference type="EMBL" id="MBM6704983.1"/>
    </source>
</evidence>
<keyword evidence="3" id="KW-1185">Reference proteome</keyword>
<feature type="non-terminal residue" evidence="2">
    <location>
        <position position="238"/>
    </location>
</feature>
<proteinExistence type="predicted"/>
<dbReference type="SUPFAM" id="SSF53448">
    <property type="entry name" value="Nucleotide-diphospho-sugar transferases"/>
    <property type="match status" value="1"/>
</dbReference>
<feature type="domain" description="Glycosyltransferase 2-like" evidence="1">
    <location>
        <begin position="3"/>
        <end position="158"/>
    </location>
</feature>
<dbReference type="EMBL" id="JACJJC010000038">
    <property type="protein sequence ID" value="MBM6704983.1"/>
    <property type="molecule type" value="Genomic_DNA"/>
</dbReference>
<dbReference type="PANTHER" id="PTHR22916">
    <property type="entry name" value="GLYCOSYLTRANSFERASE"/>
    <property type="match status" value="1"/>
</dbReference>
<comment type="caution">
    <text evidence="2">The sequence shown here is derived from an EMBL/GenBank/DDBJ whole genome shotgun (WGS) entry which is preliminary data.</text>
</comment>